<evidence type="ECO:0000256" key="1">
    <source>
        <dbReference type="ARBA" id="ARBA00022679"/>
    </source>
</evidence>
<dbReference type="GO" id="GO:0017000">
    <property type="term" value="P:antibiotic biosynthetic process"/>
    <property type="evidence" value="ECO:0007669"/>
    <property type="project" value="UniProtKB-ARBA"/>
</dbReference>
<proteinExistence type="predicted"/>
<evidence type="ECO:0000259" key="2">
    <source>
        <dbReference type="Pfam" id="PF13649"/>
    </source>
</evidence>
<dbReference type="GO" id="GO:0008168">
    <property type="term" value="F:methyltransferase activity"/>
    <property type="evidence" value="ECO:0007669"/>
    <property type="project" value="UniProtKB-ARBA"/>
</dbReference>
<gene>
    <name evidence="3" type="ORF">Kpho01_09190</name>
</gene>
<dbReference type="InterPro" id="IPR041698">
    <property type="entry name" value="Methyltransf_25"/>
</dbReference>
<dbReference type="Gene3D" id="3.40.50.150">
    <property type="entry name" value="Vaccinia Virus protein VP39"/>
    <property type="match status" value="1"/>
</dbReference>
<dbReference type="CDD" id="cd02440">
    <property type="entry name" value="AdoMet_MTases"/>
    <property type="match status" value="1"/>
</dbReference>
<keyword evidence="1" id="KW-0808">Transferase</keyword>
<comment type="caution">
    <text evidence="3">The sequence shown here is derived from an EMBL/GenBank/DDBJ whole genome shotgun (WGS) entry which is preliminary data.</text>
</comment>
<dbReference type="SUPFAM" id="SSF53335">
    <property type="entry name" value="S-adenosyl-L-methionine-dependent methyltransferases"/>
    <property type="match status" value="1"/>
</dbReference>
<organism evidence="3 4">
    <name type="scientific">Kitasatospora phosalacinea</name>
    <dbReference type="NCBI Taxonomy" id="2065"/>
    <lineage>
        <taxon>Bacteria</taxon>
        <taxon>Bacillati</taxon>
        <taxon>Actinomycetota</taxon>
        <taxon>Actinomycetes</taxon>
        <taxon>Kitasatosporales</taxon>
        <taxon>Streptomycetaceae</taxon>
        <taxon>Kitasatospora</taxon>
    </lineage>
</organism>
<name>A0A9W6PDE2_9ACTN</name>
<dbReference type="InterPro" id="IPR029063">
    <property type="entry name" value="SAM-dependent_MTases_sf"/>
</dbReference>
<feature type="domain" description="Methyltransferase" evidence="2">
    <location>
        <begin position="56"/>
        <end position="149"/>
    </location>
</feature>
<dbReference type="RefSeq" id="WP_033250874.1">
    <property type="nucleotide sequence ID" value="NZ_BSRX01000004.1"/>
</dbReference>
<dbReference type="OrthoDB" id="3676796at2"/>
<evidence type="ECO:0000313" key="3">
    <source>
        <dbReference type="EMBL" id="GLW52908.1"/>
    </source>
</evidence>
<accession>A0A9W6PDE2</accession>
<dbReference type="Pfam" id="PF13649">
    <property type="entry name" value="Methyltransf_25"/>
    <property type="match status" value="1"/>
</dbReference>
<reference evidence="3" key="1">
    <citation type="submission" date="2023-02" db="EMBL/GenBank/DDBJ databases">
        <title>Kitasatospora phosalacinea NBRC 14362.</title>
        <authorList>
            <person name="Ichikawa N."/>
            <person name="Sato H."/>
            <person name="Tonouchi N."/>
        </authorList>
    </citation>
    <scope>NUCLEOTIDE SEQUENCE</scope>
    <source>
        <strain evidence="3">NBRC 14362</strain>
    </source>
</reference>
<evidence type="ECO:0000313" key="4">
    <source>
        <dbReference type="Proteomes" id="UP001165143"/>
    </source>
</evidence>
<dbReference type="PANTHER" id="PTHR43861">
    <property type="entry name" value="TRANS-ACONITATE 2-METHYLTRANSFERASE-RELATED"/>
    <property type="match status" value="1"/>
</dbReference>
<protein>
    <recommendedName>
        <fullName evidence="2">Methyltransferase domain-containing protein</fullName>
    </recommendedName>
</protein>
<dbReference type="Proteomes" id="UP001165143">
    <property type="component" value="Unassembled WGS sequence"/>
</dbReference>
<dbReference type="AlphaFoldDB" id="A0A9W6PDE2"/>
<sequence length="266" mass="28520">MTANPFLDTDRVRHDLYADAGRIAQRTGALSRAKTAGPHPATVIADLAATGLRGTVLDIGCGRGTTTLALAERLDPPRLIAFDQSTALLAETRSRLTGRLGVEFLRGDFHAIDLPNASVAVAVAAFCLYHSPRPATVIAEIARCLAPGGLSITVTKSPDSYRTLDEVIAASGLDPEATSRPSLYETFHSHNQADIVAACLDVQQVVHHEHRFRFTNADHIAEYAATNPKYQLGGGVEEIARRLRETVGDGPLETTSTVTYVVAARR</sequence>
<dbReference type="EMBL" id="BSRX01000004">
    <property type="protein sequence ID" value="GLW52908.1"/>
    <property type="molecule type" value="Genomic_DNA"/>
</dbReference>